<accession>A0A0D2JSU0</accession>
<dbReference type="AlphaFoldDB" id="A0A0D2JSU0"/>
<sequence>MQVREDYASVGDFVKILVFEAAVHMKDGKKHAVDPEQSKNGDGALWRLNVSLPNH</sequence>
<dbReference type="EMBL" id="KK101134">
    <property type="protein sequence ID" value="KIZ02048.1"/>
    <property type="molecule type" value="Genomic_DNA"/>
</dbReference>
<evidence type="ECO:0000313" key="2">
    <source>
        <dbReference type="Proteomes" id="UP000054498"/>
    </source>
</evidence>
<dbReference type="OrthoDB" id="498286at2759"/>
<dbReference type="KEGG" id="mng:MNEG_5912"/>
<dbReference type="RefSeq" id="XP_013901067.1">
    <property type="nucleotide sequence ID" value="XM_014045613.1"/>
</dbReference>
<proteinExistence type="predicted"/>
<protein>
    <submittedName>
        <fullName evidence="1">Uncharacterized protein</fullName>
    </submittedName>
</protein>
<evidence type="ECO:0000313" key="1">
    <source>
        <dbReference type="EMBL" id="KIZ02048.1"/>
    </source>
</evidence>
<keyword evidence="2" id="KW-1185">Reference proteome</keyword>
<reference evidence="1 2" key="1">
    <citation type="journal article" date="2013" name="BMC Genomics">
        <title>Reconstruction of the lipid metabolism for the microalga Monoraphidium neglectum from its genome sequence reveals characteristics suitable for biofuel production.</title>
        <authorList>
            <person name="Bogen C."/>
            <person name="Al-Dilaimi A."/>
            <person name="Albersmeier A."/>
            <person name="Wichmann J."/>
            <person name="Grundmann M."/>
            <person name="Rupp O."/>
            <person name="Lauersen K.J."/>
            <person name="Blifernez-Klassen O."/>
            <person name="Kalinowski J."/>
            <person name="Goesmann A."/>
            <person name="Mussgnug J.H."/>
            <person name="Kruse O."/>
        </authorList>
    </citation>
    <scope>NUCLEOTIDE SEQUENCE [LARGE SCALE GENOMIC DNA]</scope>
    <source>
        <strain evidence="1 2">SAG 48.87</strain>
    </source>
</reference>
<gene>
    <name evidence="1" type="ORF">MNEG_5912</name>
</gene>
<organism evidence="1 2">
    <name type="scientific">Monoraphidium neglectum</name>
    <dbReference type="NCBI Taxonomy" id="145388"/>
    <lineage>
        <taxon>Eukaryota</taxon>
        <taxon>Viridiplantae</taxon>
        <taxon>Chlorophyta</taxon>
        <taxon>core chlorophytes</taxon>
        <taxon>Chlorophyceae</taxon>
        <taxon>CS clade</taxon>
        <taxon>Sphaeropleales</taxon>
        <taxon>Selenastraceae</taxon>
        <taxon>Monoraphidium</taxon>
    </lineage>
</organism>
<dbReference type="Proteomes" id="UP000054498">
    <property type="component" value="Unassembled WGS sequence"/>
</dbReference>
<dbReference type="GeneID" id="25738789"/>
<name>A0A0D2JSU0_9CHLO</name>